<dbReference type="Proteomes" id="UP001230188">
    <property type="component" value="Unassembled WGS sequence"/>
</dbReference>
<dbReference type="CDD" id="cd06257">
    <property type="entry name" value="DnaJ"/>
    <property type="match status" value="1"/>
</dbReference>
<evidence type="ECO:0000313" key="2">
    <source>
        <dbReference type="EMBL" id="KAJ8598534.1"/>
    </source>
</evidence>
<organism evidence="2 3">
    <name type="scientific">Chrysophaeum taylorii</name>
    <dbReference type="NCBI Taxonomy" id="2483200"/>
    <lineage>
        <taxon>Eukaryota</taxon>
        <taxon>Sar</taxon>
        <taxon>Stramenopiles</taxon>
        <taxon>Ochrophyta</taxon>
        <taxon>Pelagophyceae</taxon>
        <taxon>Pelagomonadales</taxon>
        <taxon>Pelagomonadaceae</taxon>
        <taxon>Chrysophaeum</taxon>
    </lineage>
</organism>
<dbReference type="PROSITE" id="PS50076">
    <property type="entry name" value="DNAJ_2"/>
    <property type="match status" value="1"/>
</dbReference>
<dbReference type="PANTHER" id="PTHR44825:SF1">
    <property type="entry name" value="DNAJ HOMOLOG SUBFAMILY C MEMBER 4"/>
    <property type="match status" value="1"/>
</dbReference>
<keyword evidence="3" id="KW-1185">Reference proteome</keyword>
<dbReference type="PANTHER" id="PTHR44825">
    <property type="match status" value="1"/>
</dbReference>
<dbReference type="Pfam" id="PF00226">
    <property type="entry name" value="DnaJ"/>
    <property type="match status" value="1"/>
</dbReference>
<evidence type="ECO:0000313" key="3">
    <source>
        <dbReference type="Proteomes" id="UP001230188"/>
    </source>
</evidence>
<proteinExistence type="predicted"/>
<dbReference type="InterPro" id="IPR052763">
    <property type="entry name" value="DnaJ_C4"/>
</dbReference>
<dbReference type="InterPro" id="IPR001623">
    <property type="entry name" value="DnaJ_domain"/>
</dbReference>
<comment type="caution">
    <text evidence="2">The sequence shown here is derived from an EMBL/GenBank/DDBJ whole genome shotgun (WGS) entry which is preliminary data.</text>
</comment>
<gene>
    <name evidence="2" type="ORF">CTAYLR_001335</name>
</gene>
<protein>
    <recommendedName>
        <fullName evidence="1">J domain-containing protein</fullName>
    </recommendedName>
</protein>
<evidence type="ECO:0000259" key="1">
    <source>
        <dbReference type="PROSITE" id="PS50076"/>
    </source>
</evidence>
<dbReference type="InterPro" id="IPR036869">
    <property type="entry name" value="J_dom_sf"/>
</dbReference>
<sequence>MGSSQSIVQDDLAREPNIEVPEYWQHDTFDESTVRAIEAEGDFYRLLCVSHSATHKDIRRAFFRLMKRAHPDKRGHELVAAKLNTAYEILSDPSKREKYNAKLGGVFETPVLYAKHVASELYDTVSLTFSHYVSWEELVEGDHVY</sequence>
<feature type="domain" description="J" evidence="1">
    <location>
        <begin position="42"/>
        <end position="103"/>
    </location>
</feature>
<name>A0AAD7U7B4_9STRA</name>
<dbReference type="PRINTS" id="PR00625">
    <property type="entry name" value="JDOMAIN"/>
</dbReference>
<dbReference type="Gene3D" id="1.10.287.110">
    <property type="entry name" value="DnaJ domain"/>
    <property type="match status" value="1"/>
</dbReference>
<dbReference type="AlphaFoldDB" id="A0AAD7U7B4"/>
<accession>A0AAD7U7B4</accession>
<dbReference type="SUPFAM" id="SSF46565">
    <property type="entry name" value="Chaperone J-domain"/>
    <property type="match status" value="1"/>
</dbReference>
<dbReference type="EMBL" id="JAQMWT010000671">
    <property type="protein sequence ID" value="KAJ8598534.1"/>
    <property type="molecule type" value="Genomic_DNA"/>
</dbReference>
<reference evidence="2" key="1">
    <citation type="submission" date="2023-01" db="EMBL/GenBank/DDBJ databases">
        <title>Metagenome sequencing of chrysophaentin producing Chrysophaeum taylorii.</title>
        <authorList>
            <person name="Davison J."/>
            <person name="Bewley C."/>
        </authorList>
    </citation>
    <scope>NUCLEOTIDE SEQUENCE</scope>
    <source>
        <strain evidence="2">NIES-1699</strain>
    </source>
</reference>
<dbReference type="SMART" id="SM00271">
    <property type="entry name" value="DnaJ"/>
    <property type="match status" value="1"/>
</dbReference>